<organism evidence="4 5">
    <name type="scientific">Pogona vitticeps</name>
    <name type="common">central bearded dragon</name>
    <dbReference type="NCBI Taxonomy" id="103695"/>
    <lineage>
        <taxon>Eukaryota</taxon>
        <taxon>Metazoa</taxon>
        <taxon>Chordata</taxon>
        <taxon>Craniata</taxon>
        <taxon>Vertebrata</taxon>
        <taxon>Euteleostomi</taxon>
        <taxon>Lepidosauria</taxon>
        <taxon>Squamata</taxon>
        <taxon>Bifurcata</taxon>
        <taxon>Unidentata</taxon>
        <taxon>Episquamata</taxon>
        <taxon>Toxicofera</taxon>
        <taxon>Iguania</taxon>
        <taxon>Acrodonta</taxon>
        <taxon>Agamidae</taxon>
        <taxon>Amphibolurinae</taxon>
        <taxon>Pogona</taxon>
    </lineage>
</organism>
<dbReference type="RefSeq" id="XP_072842777.1">
    <property type="nucleotide sequence ID" value="XM_072986676.1"/>
</dbReference>
<evidence type="ECO:0000259" key="3">
    <source>
        <dbReference type="Pfam" id="PF12480"/>
    </source>
</evidence>
<evidence type="ECO:0000256" key="1">
    <source>
        <dbReference type="ARBA" id="ARBA00038379"/>
    </source>
</evidence>
<accession>A0ABM5FBJ2</accession>
<comment type="similarity">
    <text evidence="1">Belongs to the GARIN family.</text>
</comment>
<feature type="region of interest" description="Disordered" evidence="2">
    <location>
        <begin position="390"/>
        <end position="410"/>
    </location>
</feature>
<feature type="compositionally biased region" description="Basic and acidic residues" evidence="2">
    <location>
        <begin position="295"/>
        <end position="313"/>
    </location>
</feature>
<evidence type="ECO:0000256" key="2">
    <source>
        <dbReference type="SAM" id="MobiDB-lite"/>
    </source>
</evidence>
<name>A0ABM5FBJ2_9SAUR</name>
<feature type="region of interest" description="Disordered" evidence="2">
    <location>
        <begin position="433"/>
        <end position="456"/>
    </location>
</feature>
<dbReference type="PANTHER" id="PTHR22574">
    <property type="match status" value="1"/>
</dbReference>
<feature type="compositionally biased region" description="Polar residues" evidence="2">
    <location>
        <begin position="111"/>
        <end position="122"/>
    </location>
</feature>
<evidence type="ECO:0000313" key="4">
    <source>
        <dbReference type="Proteomes" id="UP001652642"/>
    </source>
</evidence>
<protein>
    <recommendedName>
        <fullName evidence="3">Golgi associated RAB2 interactor protein-like Rab2B-binding domain-containing protein</fullName>
    </recommendedName>
</protein>
<feature type="compositionally biased region" description="Basic and acidic residues" evidence="2">
    <location>
        <begin position="433"/>
        <end position="442"/>
    </location>
</feature>
<feature type="region of interest" description="Disordered" evidence="2">
    <location>
        <begin position="103"/>
        <end position="123"/>
    </location>
</feature>
<gene>
    <name evidence="5" type="primary">LOC110091752</name>
</gene>
<feature type="compositionally biased region" description="Polar residues" evidence="2">
    <location>
        <begin position="390"/>
        <end position="399"/>
    </location>
</feature>
<reference evidence="4" key="1">
    <citation type="submission" date="2025-05" db="UniProtKB">
        <authorList>
            <consortium name="RefSeq"/>
        </authorList>
    </citation>
    <scope>NUCLEOTIDE SEQUENCE [LARGE SCALE GENOMIC DNA]</scope>
</reference>
<feature type="domain" description="Golgi associated RAB2 interactor protein-like Rab2B-binding" evidence="3">
    <location>
        <begin position="206"/>
        <end position="269"/>
    </location>
</feature>
<dbReference type="Proteomes" id="UP001652642">
    <property type="component" value="Chromosome 1"/>
</dbReference>
<sequence length="456" mass="51558">MGMAARQPLEEQKASPRLLVLLRWTKAASYSHSEKLLLSVTKGATFSINQVGPFTIIQKPNAFTKMSLFSWIPGFKKRPRNQVKLPGPDKDVCEEEKTRCQEFSGHPAFRSPQSGPDSSSLHQGPGDAVLQNYLAKGEYPPFKSPAMFESRFVQVSRKGKPVFFHNHGHEAIVGIAADNMKLPLPNMMFIARPVVMRLSRGPPKEELVLTRLIPLRFVRLAIHDREKQIIEMILISGQSYYLLLHPCTKEKDNQFRCWRKLIHLLHHPPARYFRPKPVSFTGIDHQSIPVIPRDEEAVQEEKEENNQEQKEKGQISAKTPHQSGFDIEEEYTADERHILEIGDTRTFSEWFLYENADSFETYAGSKISVKPIRTFSSAPVLSELTFSNTSMNTSRSSGQPPAPPVFPVPKKGENGSLNIVTIYSAISKILGEKNGERADTEPCQRGVLDQEELRGQ</sequence>
<evidence type="ECO:0000313" key="5">
    <source>
        <dbReference type="RefSeq" id="XP_072842777.1"/>
    </source>
</evidence>
<dbReference type="PANTHER" id="PTHR22574:SF14">
    <property type="entry name" value="INTEGRAL MEMBRANE PROTEIN"/>
    <property type="match status" value="1"/>
</dbReference>
<dbReference type="GeneID" id="110091752"/>
<dbReference type="Pfam" id="PF12480">
    <property type="entry name" value="GARIL_Rab2_bd"/>
    <property type="match status" value="1"/>
</dbReference>
<dbReference type="InterPro" id="IPR022168">
    <property type="entry name" value="GARIL-like_Rab2B-bd"/>
</dbReference>
<proteinExistence type="inferred from homology"/>
<reference evidence="5" key="2">
    <citation type="submission" date="2025-08" db="UniProtKB">
        <authorList>
            <consortium name="RefSeq"/>
        </authorList>
    </citation>
    <scope>IDENTIFICATION</scope>
</reference>
<keyword evidence="4" id="KW-1185">Reference proteome</keyword>
<feature type="region of interest" description="Disordered" evidence="2">
    <location>
        <begin position="295"/>
        <end position="326"/>
    </location>
</feature>